<dbReference type="AlphaFoldDB" id="A0AAD8ERI3"/>
<evidence type="ECO:0000313" key="2">
    <source>
        <dbReference type="EMBL" id="KAJ9600535.1"/>
    </source>
</evidence>
<feature type="non-terminal residue" evidence="2">
    <location>
        <position position="1"/>
    </location>
</feature>
<dbReference type="Proteomes" id="UP001233999">
    <property type="component" value="Unassembled WGS sequence"/>
</dbReference>
<evidence type="ECO:0000256" key="1">
    <source>
        <dbReference type="SAM" id="MobiDB-lite"/>
    </source>
</evidence>
<feature type="non-terminal residue" evidence="2">
    <location>
        <position position="135"/>
    </location>
</feature>
<reference evidence="2" key="1">
    <citation type="journal article" date="2023" name="IScience">
        <title>Live-bearing cockroach genome reveals convergent evolutionary mechanisms linked to viviparity in insects and beyond.</title>
        <authorList>
            <person name="Fouks B."/>
            <person name="Harrison M.C."/>
            <person name="Mikhailova A.A."/>
            <person name="Marchal E."/>
            <person name="English S."/>
            <person name="Carruthers M."/>
            <person name="Jennings E.C."/>
            <person name="Chiamaka E.L."/>
            <person name="Frigard R.A."/>
            <person name="Pippel M."/>
            <person name="Attardo G.M."/>
            <person name="Benoit J.B."/>
            <person name="Bornberg-Bauer E."/>
            <person name="Tobe S.S."/>
        </authorList>
    </citation>
    <scope>NUCLEOTIDE SEQUENCE</scope>
    <source>
        <strain evidence="2">Stay&amp;Tobe</strain>
    </source>
</reference>
<dbReference type="EMBL" id="JASPKZ010000363">
    <property type="protein sequence ID" value="KAJ9600535.1"/>
    <property type="molecule type" value="Genomic_DNA"/>
</dbReference>
<comment type="caution">
    <text evidence="2">The sequence shown here is derived from an EMBL/GenBank/DDBJ whole genome shotgun (WGS) entry which is preliminary data.</text>
</comment>
<accession>A0AAD8ERI3</accession>
<gene>
    <name evidence="2" type="ORF">L9F63_026327</name>
</gene>
<proteinExistence type="predicted"/>
<organism evidence="2 3">
    <name type="scientific">Diploptera punctata</name>
    <name type="common">Pacific beetle cockroach</name>
    <dbReference type="NCBI Taxonomy" id="6984"/>
    <lineage>
        <taxon>Eukaryota</taxon>
        <taxon>Metazoa</taxon>
        <taxon>Ecdysozoa</taxon>
        <taxon>Arthropoda</taxon>
        <taxon>Hexapoda</taxon>
        <taxon>Insecta</taxon>
        <taxon>Pterygota</taxon>
        <taxon>Neoptera</taxon>
        <taxon>Polyneoptera</taxon>
        <taxon>Dictyoptera</taxon>
        <taxon>Blattodea</taxon>
        <taxon>Blaberoidea</taxon>
        <taxon>Blaberidae</taxon>
        <taxon>Diplopterinae</taxon>
        <taxon>Diploptera</taxon>
    </lineage>
</organism>
<reference evidence="2" key="2">
    <citation type="submission" date="2023-05" db="EMBL/GenBank/DDBJ databases">
        <authorList>
            <person name="Fouks B."/>
        </authorList>
    </citation>
    <scope>NUCLEOTIDE SEQUENCE</scope>
    <source>
        <strain evidence="2">Stay&amp;Tobe</strain>
        <tissue evidence="2">Testes</tissue>
    </source>
</reference>
<evidence type="ECO:0000313" key="3">
    <source>
        <dbReference type="Proteomes" id="UP001233999"/>
    </source>
</evidence>
<keyword evidence="3" id="KW-1185">Reference proteome</keyword>
<feature type="region of interest" description="Disordered" evidence="1">
    <location>
        <begin position="26"/>
        <end position="54"/>
    </location>
</feature>
<protein>
    <submittedName>
        <fullName evidence="2">Uncharacterized protein</fullName>
    </submittedName>
</protein>
<name>A0AAD8ERI3_DIPPU</name>
<sequence length="135" mass="14824">TPSSIRLEPIALAEKSACHWLPAALPPPAASPATDGGVSGGRRTPDQRSGVNRPPSLFIRREYASLLTAANAEFAKNGSRAFTCTPSRSGIRVFRWFSLALRQISEWFPRLHQDISSHTIVVVNGSIVVIFRWRS</sequence>